<protein>
    <recommendedName>
        <fullName evidence="2">HAM1-like N-terminal domain-containing protein</fullName>
    </recommendedName>
</protein>
<keyword evidence="4" id="KW-1185">Reference proteome</keyword>
<feature type="domain" description="HAM1-like N-terminal" evidence="2">
    <location>
        <begin position="18"/>
        <end position="110"/>
    </location>
</feature>
<feature type="compositionally biased region" description="Low complexity" evidence="1">
    <location>
        <begin position="757"/>
        <end position="771"/>
    </location>
</feature>
<name>A0AA48L2K7_9TREE</name>
<proteinExistence type="predicted"/>
<dbReference type="Pfam" id="PF19343">
    <property type="entry name" value="HAM1_N"/>
    <property type="match status" value="2"/>
</dbReference>
<evidence type="ECO:0000313" key="3">
    <source>
        <dbReference type="EMBL" id="BEI89303.1"/>
    </source>
</evidence>
<feature type="region of interest" description="Disordered" evidence="1">
    <location>
        <begin position="850"/>
        <end position="870"/>
    </location>
</feature>
<dbReference type="GeneID" id="85493174"/>
<reference evidence="3" key="1">
    <citation type="journal article" date="2023" name="BMC Genomics">
        <title>Chromosome-level genome assemblies of Cutaneotrichosporon spp. (Trichosporonales, Basidiomycota) reveal imbalanced evolution between nucleotide sequences and chromosome synteny.</title>
        <authorList>
            <person name="Kobayashi Y."/>
            <person name="Kayamori A."/>
            <person name="Aoki K."/>
            <person name="Shiwa Y."/>
            <person name="Matsutani M."/>
            <person name="Fujita N."/>
            <person name="Sugita T."/>
            <person name="Iwasaki W."/>
            <person name="Tanaka N."/>
            <person name="Takashima M."/>
        </authorList>
    </citation>
    <scope>NUCLEOTIDE SEQUENCE</scope>
    <source>
        <strain evidence="3">HIS019</strain>
    </source>
</reference>
<evidence type="ECO:0000256" key="1">
    <source>
        <dbReference type="SAM" id="MobiDB-lite"/>
    </source>
</evidence>
<dbReference type="Proteomes" id="UP001233271">
    <property type="component" value="Chromosome 2"/>
</dbReference>
<feature type="domain" description="HAM1-like N-terminal" evidence="2">
    <location>
        <begin position="289"/>
        <end position="623"/>
    </location>
</feature>
<feature type="region of interest" description="Disordered" evidence="1">
    <location>
        <begin position="208"/>
        <end position="264"/>
    </location>
</feature>
<evidence type="ECO:0000259" key="2">
    <source>
        <dbReference type="Pfam" id="PF19343"/>
    </source>
</evidence>
<dbReference type="RefSeq" id="XP_060454569.1">
    <property type="nucleotide sequence ID" value="XM_060597703.1"/>
</dbReference>
<feature type="region of interest" description="Disordered" evidence="1">
    <location>
        <begin position="118"/>
        <end position="150"/>
    </location>
</feature>
<dbReference type="InterPro" id="IPR045967">
    <property type="entry name" value="HAM1-like_N"/>
</dbReference>
<sequence>MKLHRDVSENPTSGGLTEVIDAERESDIKKDTQSDLRLMAILSALRNGYLPSNQQLDGWLGRLSTFLGSTRQDGLSDETVTALGATKALSDTVRQVLREKDGDELLQDTLSMAWFESRRGSHRPPAQHAFSGPSAREEIPVSQADKSFESDLARDVNAAAREGGEGDGELRKALGYICTLGTILFTNPELRAAITELTALAPKHGTDAVGAEGGDQDGNALSTAKDKGEAAPSADVGASSSDDADDWRNAGDFHIPGAFGDPDSGWDDDSDVFVDAETSVTLDPRVTAFLRKLRGAIASMQEQEGYTEAMTWLLDTFAAYEFDVIAQTHPELAPEHQPQPRMTPTRRILTNLVTLGERFAANRSIGPIQQSINKLYAYILEDEAARGLSVQIDFFLRKVFLEKGYVSMDACVVRAAQLWDDLSAWLSNEAYAAQWNAVWAGVEHFVGVGQGFNIKSYQPKLGGWFSEDALTLELDARWTAFTNALLLDNGRLAFKRGLWSELGRLAASGINWRGFITLPRIELVTPSVELVLENIHISLANLFPSIIDFQVHDRTRFSPFAELRASCEAATKTRLRIQAEQLQADVRNLPLSLRFAKLGFADQGRVNIALTRRGIWFDVELEFDTHPKAEHVVQARRIDIGIDQLSLVAKGTRRDGLYAVLLPTVGAPFLKWRLASSWKKKLAMGIQQLDSELCRLRDSLNEKKERRTTGNSDPRASTRLFKLLAQRLQELQAVAAEQAAKKSRAIRAYRRRRKRSSASVSDSSQVNSAASSEDEKASSSDGEVGPGEPEPLRGFRISFALADAILPQVTADPEQSLLYRREQAEKAVRRSPLHPRGSASSMRCSATATGLGHTGLSGRPWRNPIFNSTN</sequence>
<organism evidence="3 4">
    <name type="scientific">Cutaneotrichosporon cavernicola</name>
    <dbReference type="NCBI Taxonomy" id="279322"/>
    <lineage>
        <taxon>Eukaryota</taxon>
        <taxon>Fungi</taxon>
        <taxon>Dikarya</taxon>
        <taxon>Basidiomycota</taxon>
        <taxon>Agaricomycotina</taxon>
        <taxon>Tremellomycetes</taxon>
        <taxon>Trichosporonales</taxon>
        <taxon>Trichosporonaceae</taxon>
        <taxon>Cutaneotrichosporon</taxon>
    </lineage>
</organism>
<evidence type="ECO:0000313" key="4">
    <source>
        <dbReference type="Proteomes" id="UP001233271"/>
    </source>
</evidence>
<feature type="compositionally biased region" description="Low complexity" evidence="1">
    <location>
        <begin position="230"/>
        <end position="241"/>
    </location>
</feature>
<dbReference type="PANTHER" id="PTHR31138:SF1">
    <property type="entry name" value="PDZ DOMAIN-CONTAINING PROTEIN"/>
    <property type="match status" value="1"/>
</dbReference>
<feature type="compositionally biased region" description="Basic residues" evidence="1">
    <location>
        <begin position="745"/>
        <end position="756"/>
    </location>
</feature>
<dbReference type="EMBL" id="AP028213">
    <property type="protein sequence ID" value="BEI89303.1"/>
    <property type="molecule type" value="Genomic_DNA"/>
</dbReference>
<feature type="region of interest" description="Disordered" evidence="1">
    <location>
        <begin position="745"/>
        <end position="792"/>
    </location>
</feature>
<gene>
    <name evidence="3" type="ORF">CcaverHIS019_0206650</name>
</gene>
<dbReference type="PANTHER" id="PTHR31138">
    <property type="entry name" value="CHROMOSOME 19, WHOLE GENOME SHOTGUN SEQUENCE"/>
    <property type="match status" value="1"/>
</dbReference>
<accession>A0AA48L2K7</accession>
<dbReference type="KEGG" id="ccac:CcaHIS019_0206650"/>
<dbReference type="AlphaFoldDB" id="A0AA48L2K7"/>